<gene>
    <name evidence="8" type="ORF">EDD71_1275</name>
</gene>
<feature type="transmembrane region" description="Helical" evidence="6">
    <location>
        <begin position="203"/>
        <end position="221"/>
    </location>
</feature>
<accession>A0A4R7K9V1</accession>
<dbReference type="PANTHER" id="PTHR43547:SF2">
    <property type="entry name" value="HYBRID SIGNAL TRANSDUCTION HISTIDINE KINASE C"/>
    <property type="match status" value="1"/>
</dbReference>
<dbReference type="InterPro" id="IPR005467">
    <property type="entry name" value="His_kinase_dom"/>
</dbReference>
<evidence type="ECO:0000313" key="9">
    <source>
        <dbReference type="Proteomes" id="UP000295325"/>
    </source>
</evidence>
<protein>
    <recommendedName>
        <fullName evidence="2">histidine kinase</fullName>
        <ecNumber evidence="2">2.7.13.3</ecNumber>
    </recommendedName>
</protein>
<dbReference type="GO" id="GO:0000155">
    <property type="term" value="F:phosphorelay sensor kinase activity"/>
    <property type="evidence" value="ECO:0007669"/>
    <property type="project" value="InterPro"/>
</dbReference>
<keyword evidence="4" id="KW-0418">Kinase</keyword>
<dbReference type="InterPro" id="IPR036097">
    <property type="entry name" value="HisK_dim/P_sf"/>
</dbReference>
<dbReference type="EMBL" id="SOAZ01000027">
    <property type="protein sequence ID" value="TDT50542.1"/>
    <property type="molecule type" value="Genomic_DNA"/>
</dbReference>
<keyword evidence="4" id="KW-0808">Transferase</keyword>
<feature type="transmembrane region" description="Helical" evidence="6">
    <location>
        <begin position="41"/>
        <end position="61"/>
    </location>
</feature>
<evidence type="ECO:0000256" key="5">
    <source>
        <dbReference type="ARBA" id="ARBA00023012"/>
    </source>
</evidence>
<evidence type="ECO:0000256" key="6">
    <source>
        <dbReference type="SAM" id="Phobius"/>
    </source>
</evidence>
<dbReference type="CDD" id="cd00075">
    <property type="entry name" value="HATPase"/>
    <property type="match status" value="1"/>
</dbReference>
<dbReference type="InterPro" id="IPR003594">
    <property type="entry name" value="HATPase_dom"/>
</dbReference>
<dbReference type="CDD" id="cd00082">
    <property type="entry name" value="HisKA"/>
    <property type="match status" value="1"/>
</dbReference>
<dbReference type="Gene3D" id="1.10.287.130">
    <property type="match status" value="1"/>
</dbReference>
<organism evidence="8 9">
    <name type="scientific">Fonticella tunisiensis</name>
    <dbReference type="NCBI Taxonomy" id="1096341"/>
    <lineage>
        <taxon>Bacteria</taxon>
        <taxon>Bacillati</taxon>
        <taxon>Bacillota</taxon>
        <taxon>Clostridia</taxon>
        <taxon>Eubacteriales</taxon>
        <taxon>Clostridiaceae</taxon>
        <taxon>Fonticella</taxon>
    </lineage>
</organism>
<evidence type="ECO:0000256" key="1">
    <source>
        <dbReference type="ARBA" id="ARBA00000085"/>
    </source>
</evidence>
<dbReference type="InterPro" id="IPR003661">
    <property type="entry name" value="HisK_dim/P_dom"/>
</dbReference>
<dbReference type="OrthoDB" id="9780487at2"/>
<dbReference type="Pfam" id="PF17159">
    <property type="entry name" value="MASE3"/>
    <property type="match status" value="1"/>
</dbReference>
<dbReference type="SUPFAM" id="SSF47384">
    <property type="entry name" value="Homodimeric domain of signal transducing histidine kinase"/>
    <property type="match status" value="1"/>
</dbReference>
<sequence length="510" mass="58281">MKKNVNLHYFINSIPVAAFVLSIILHIYGFNLFINLEKYNILHFFAESAINIVAASIFLLIHYSYPYESKTRYVVSGSLFLSTVVTNIFHTYYSFNGNTFLGVLTSNLVYFTLALTIFLSSILPERPLSKNRWIVNVIPSFFILYNIIFISRNSHINSTTDTIIKDFIGNQGGINVAASLLCLFSFIAIVLRHKRNRQIENIYLENGITFLLFSLAQKLLSSAPNDIYSIASLLFKLASICFIFKTYFVINIKKPYKKLDEARKYAEELNSIKTDFMVNLSHELRTPINIILNAVKLIRLRERNISYLRSIEKNCHRLNKVCQNLILFSEIENDCIQIKKSETDVIFMIDGILEEAEEIADKKKLDINFDFEERDIIITDAQKLKTIILNLISNAIKYAPIGGTVNITLRINENLELQVLNNGPVITDREKNRIYDKFYKSKDRSLPSTEGLGIGLYISKKYAEILGGQLETVICGGFTGHSLKIPVIKSDRLTSDEYAYDITGFFTDIG</sequence>
<dbReference type="PROSITE" id="PS50109">
    <property type="entry name" value="HIS_KIN"/>
    <property type="match status" value="1"/>
</dbReference>
<feature type="transmembrane region" description="Helical" evidence="6">
    <location>
        <begin position="172"/>
        <end position="191"/>
    </location>
</feature>
<keyword evidence="9" id="KW-1185">Reference proteome</keyword>
<feature type="transmembrane region" description="Helical" evidence="6">
    <location>
        <begin position="133"/>
        <end position="152"/>
    </location>
</feature>
<feature type="transmembrane region" description="Helical" evidence="6">
    <location>
        <begin position="73"/>
        <end position="93"/>
    </location>
</feature>
<evidence type="ECO:0000313" key="8">
    <source>
        <dbReference type="EMBL" id="TDT50542.1"/>
    </source>
</evidence>
<dbReference type="RefSeq" id="WP_133629081.1">
    <property type="nucleotide sequence ID" value="NZ_SOAZ01000027.1"/>
</dbReference>
<dbReference type="AlphaFoldDB" id="A0A4R7K9V1"/>
<evidence type="ECO:0000256" key="2">
    <source>
        <dbReference type="ARBA" id="ARBA00012438"/>
    </source>
</evidence>
<feature type="domain" description="Histidine kinase" evidence="7">
    <location>
        <begin position="279"/>
        <end position="489"/>
    </location>
</feature>
<evidence type="ECO:0000259" key="7">
    <source>
        <dbReference type="PROSITE" id="PS50109"/>
    </source>
</evidence>
<dbReference type="Pfam" id="PF00512">
    <property type="entry name" value="HisKA"/>
    <property type="match status" value="1"/>
</dbReference>
<keyword evidence="3" id="KW-0597">Phosphoprotein</keyword>
<dbReference type="InterPro" id="IPR033425">
    <property type="entry name" value="MASE3"/>
</dbReference>
<keyword evidence="5" id="KW-0902">Two-component regulatory system</keyword>
<dbReference type="SMART" id="SM00387">
    <property type="entry name" value="HATPase_c"/>
    <property type="match status" value="1"/>
</dbReference>
<dbReference type="Gene3D" id="3.30.565.10">
    <property type="entry name" value="Histidine kinase-like ATPase, C-terminal domain"/>
    <property type="match status" value="1"/>
</dbReference>
<comment type="caution">
    <text evidence="8">The sequence shown here is derived from an EMBL/GenBank/DDBJ whole genome shotgun (WGS) entry which is preliminary data.</text>
</comment>
<feature type="transmembrane region" description="Helical" evidence="6">
    <location>
        <begin position="99"/>
        <end position="121"/>
    </location>
</feature>
<dbReference type="PANTHER" id="PTHR43547">
    <property type="entry name" value="TWO-COMPONENT HISTIDINE KINASE"/>
    <property type="match status" value="1"/>
</dbReference>
<dbReference type="Pfam" id="PF02518">
    <property type="entry name" value="HATPase_c"/>
    <property type="match status" value="1"/>
</dbReference>
<keyword evidence="6" id="KW-0812">Transmembrane</keyword>
<evidence type="ECO:0000256" key="3">
    <source>
        <dbReference type="ARBA" id="ARBA00022553"/>
    </source>
</evidence>
<dbReference type="SUPFAM" id="SSF55874">
    <property type="entry name" value="ATPase domain of HSP90 chaperone/DNA topoisomerase II/histidine kinase"/>
    <property type="match status" value="1"/>
</dbReference>
<dbReference type="PRINTS" id="PR00344">
    <property type="entry name" value="BCTRLSENSOR"/>
</dbReference>
<reference evidence="8 9" key="1">
    <citation type="submission" date="2019-03" db="EMBL/GenBank/DDBJ databases">
        <title>Genomic Encyclopedia of Type Strains, Phase IV (KMG-IV): sequencing the most valuable type-strain genomes for metagenomic binning, comparative biology and taxonomic classification.</title>
        <authorList>
            <person name="Goeker M."/>
        </authorList>
    </citation>
    <scope>NUCLEOTIDE SEQUENCE [LARGE SCALE GENOMIC DNA]</scope>
    <source>
        <strain evidence="8 9">DSM 24455</strain>
    </source>
</reference>
<feature type="transmembrane region" description="Helical" evidence="6">
    <location>
        <begin position="7"/>
        <end position="29"/>
    </location>
</feature>
<evidence type="ECO:0000256" key="4">
    <source>
        <dbReference type="ARBA" id="ARBA00022777"/>
    </source>
</evidence>
<keyword evidence="6" id="KW-1133">Transmembrane helix</keyword>
<name>A0A4R7K9V1_9CLOT</name>
<dbReference type="InterPro" id="IPR004358">
    <property type="entry name" value="Sig_transdc_His_kin-like_C"/>
</dbReference>
<keyword evidence="6" id="KW-0472">Membrane</keyword>
<feature type="transmembrane region" description="Helical" evidence="6">
    <location>
        <begin position="227"/>
        <end position="250"/>
    </location>
</feature>
<dbReference type="EC" id="2.7.13.3" evidence="2"/>
<dbReference type="InterPro" id="IPR036890">
    <property type="entry name" value="HATPase_C_sf"/>
</dbReference>
<dbReference type="Proteomes" id="UP000295325">
    <property type="component" value="Unassembled WGS sequence"/>
</dbReference>
<dbReference type="SMART" id="SM00388">
    <property type="entry name" value="HisKA"/>
    <property type="match status" value="1"/>
</dbReference>
<comment type="catalytic activity">
    <reaction evidence="1">
        <text>ATP + protein L-histidine = ADP + protein N-phospho-L-histidine.</text>
        <dbReference type="EC" id="2.7.13.3"/>
    </reaction>
</comment>
<proteinExistence type="predicted"/>